<dbReference type="InterPro" id="IPR036196">
    <property type="entry name" value="Ptyr_pPase_sf"/>
</dbReference>
<dbReference type="EMBL" id="MYFO01000001">
    <property type="protein sequence ID" value="TFE91758.1"/>
    <property type="molecule type" value="Genomic_DNA"/>
</dbReference>
<evidence type="ECO:0000256" key="3">
    <source>
        <dbReference type="ARBA" id="ARBA00022801"/>
    </source>
</evidence>
<feature type="domain" description="Phosphotyrosine protein phosphatase I" evidence="7">
    <location>
        <begin position="2"/>
        <end position="150"/>
    </location>
</feature>
<reference evidence="8 9" key="1">
    <citation type="submission" date="2017-03" db="EMBL/GenBank/DDBJ databases">
        <title>Isolation of Levoglucosan Utilizing Bacteria.</title>
        <authorList>
            <person name="Arya A.S."/>
        </authorList>
    </citation>
    <scope>NUCLEOTIDE SEQUENCE [LARGE SCALE GENOMIC DNA]</scope>
    <source>
        <strain evidence="8 9">MEC069</strain>
    </source>
</reference>
<feature type="active site" description="Nucleophile" evidence="6">
    <location>
        <position position="8"/>
    </location>
</feature>
<keyword evidence="4" id="KW-0904">Protein phosphatase</keyword>
<comment type="caution">
    <text evidence="8">The sequence shown here is derived from an EMBL/GenBank/DDBJ whole genome shotgun (WGS) entry which is preliminary data.</text>
</comment>
<dbReference type="PRINTS" id="PR00719">
    <property type="entry name" value="LMWPTPASE"/>
</dbReference>
<keyword evidence="9" id="KW-1185">Reference proteome</keyword>
<sequence>MIGVLFICLGNICRSPMAEAVFRDKVRKAGLTAQIRTDSAGTGDWHAGEKPHHGTRGILDRYGVDYSGIRARQVKRDDFGDFQYLIAMDDSNVRNLLSFAPDRDSHATVRRLLDFAPDRKERNVPDPYYTGNFDEVYEMVEACCTQLLAFIREREGL</sequence>
<evidence type="ECO:0000313" key="9">
    <source>
        <dbReference type="Proteomes" id="UP000298246"/>
    </source>
</evidence>
<feature type="active site" evidence="6">
    <location>
        <position position="14"/>
    </location>
</feature>
<accession>A0A4Y8QAX9</accession>
<evidence type="ECO:0000256" key="4">
    <source>
        <dbReference type="ARBA" id="ARBA00022912"/>
    </source>
</evidence>
<dbReference type="SMART" id="SM00226">
    <property type="entry name" value="LMWPc"/>
    <property type="match status" value="1"/>
</dbReference>
<comment type="catalytic activity">
    <reaction evidence="5">
        <text>O-phospho-L-tyrosyl-[protein] + H2O = L-tyrosyl-[protein] + phosphate</text>
        <dbReference type="Rhea" id="RHEA:10684"/>
        <dbReference type="Rhea" id="RHEA-COMP:10136"/>
        <dbReference type="Rhea" id="RHEA-COMP:20101"/>
        <dbReference type="ChEBI" id="CHEBI:15377"/>
        <dbReference type="ChEBI" id="CHEBI:43474"/>
        <dbReference type="ChEBI" id="CHEBI:46858"/>
        <dbReference type="ChEBI" id="CHEBI:61978"/>
        <dbReference type="EC" id="3.1.3.48"/>
    </reaction>
</comment>
<dbReference type="GO" id="GO:0004725">
    <property type="term" value="F:protein tyrosine phosphatase activity"/>
    <property type="evidence" value="ECO:0007669"/>
    <property type="project" value="UniProtKB-EC"/>
</dbReference>
<name>A0A4Y8QAX9_9BACL</name>
<dbReference type="InterPro" id="IPR017867">
    <property type="entry name" value="Tyr_phospatase_low_mol_wt"/>
</dbReference>
<dbReference type="AlphaFoldDB" id="A0A4Y8QAX9"/>
<dbReference type="SUPFAM" id="SSF52788">
    <property type="entry name" value="Phosphotyrosine protein phosphatases I"/>
    <property type="match status" value="1"/>
</dbReference>
<organism evidence="8 9">
    <name type="scientific">Paenibacillus athensensis</name>
    <dbReference type="NCBI Taxonomy" id="1967502"/>
    <lineage>
        <taxon>Bacteria</taxon>
        <taxon>Bacillati</taxon>
        <taxon>Bacillota</taxon>
        <taxon>Bacilli</taxon>
        <taxon>Bacillales</taxon>
        <taxon>Paenibacillaceae</taxon>
        <taxon>Paenibacillus</taxon>
    </lineage>
</organism>
<proteinExistence type="inferred from homology"/>
<dbReference type="Proteomes" id="UP000298246">
    <property type="component" value="Unassembled WGS sequence"/>
</dbReference>
<dbReference type="EC" id="3.1.3.48" evidence="2"/>
<dbReference type="Gene3D" id="3.40.50.2300">
    <property type="match status" value="1"/>
</dbReference>
<dbReference type="PANTHER" id="PTHR11717">
    <property type="entry name" value="LOW MOLECULAR WEIGHT PROTEIN TYROSINE PHOSPHATASE"/>
    <property type="match status" value="1"/>
</dbReference>
<evidence type="ECO:0000259" key="7">
    <source>
        <dbReference type="SMART" id="SM00226"/>
    </source>
</evidence>
<evidence type="ECO:0000313" key="8">
    <source>
        <dbReference type="EMBL" id="TFE91758.1"/>
    </source>
</evidence>
<dbReference type="PANTHER" id="PTHR11717:SF7">
    <property type="entry name" value="LOW MOLECULAR WEIGHT PHOSPHOTYROSINE PROTEIN PHOSPHATASE"/>
    <property type="match status" value="1"/>
</dbReference>
<gene>
    <name evidence="8" type="ORF">B5M42_00525</name>
</gene>
<keyword evidence="3" id="KW-0378">Hydrolase</keyword>
<comment type="similarity">
    <text evidence="1">Belongs to the low molecular weight phosphotyrosine protein phosphatase family.</text>
</comment>
<dbReference type="OrthoDB" id="9784339at2"/>
<dbReference type="CDD" id="cd16343">
    <property type="entry name" value="LMWPTP"/>
    <property type="match status" value="1"/>
</dbReference>
<dbReference type="InterPro" id="IPR023485">
    <property type="entry name" value="Ptyr_pPase"/>
</dbReference>
<evidence type="ECO:0000256" key="5">
    <source>
        <dbReference type="ARBA" id="ARBA00051722"/>
    </source>
</evidence>
<evidence type="ECO:0000256" key="1">
    <source>
        <dbReference type="ARBA" id="ARBA00011063"/>
    </source>
</evidence>
<dbReference type="Pfam" id="PF01451">
    <property type="entry name" value="LMWPc"/>
    <property type="match status" value="1"/>
</dbReference>
<evidence type="ECO:0000256" key="2">
    <source>
        <dbReference type="ARBA" id="ARBA00013064"/>
    </source>
</evidence>
<feature type="active site" description="Proton donor" evidence="6">
    <location>
        <position position="126"/>
    </location>
</feature>
<protein>
    <recommendedName>
        <fullName evidence="2">protein-tyrosine-phosphatase</fullName>
        <ecNumber evidence="2">3.1.3.48</ecNumber>
    </recommendedName>
</protein>
<evidence type="ECO:0000256" key="6">
    <source>
        <dbReference type="PIRSR" id="PIRSR617867-1"/>
    </source>
</evidence>
<dbReference type="RefSeq" id="WP_134748581.1">
    <property type="nucleotide sequence ID" value="NZ_MYFO02000001.1"/>
</dbReference>
<dbReference type="InterPro" id="IPR050438">
    <property type="entry name" value="LMW_PTPase"/>
</dbReference>
<dbReference type="FunFam" id="3.40.50.2300:FF:000113">
    <property type="entry name" value="Low molecular weight protein-tyrosine-phosphatase"/>
    <property type="match status" value="1"/>
</dbReference>